<dbReference type="InterPro" id="IPR059020">
    <property type="entry name" value="CapW_CTD"/>
</dbReference>
<feature type="domain" description="WYL" evidence="1">
    <location>
        <begin position="125"/>
        <end position="190"/>
    </location>
</feature>
<dbReference type="InterPro" id="IPR016634">
    <property type="entry name" value="CapW-like"/>
</dbReference>
<feature type="domain" description="DNA-binding transcriptional repressor CapW winged helix-turn-helix" evidence="3">
    <location>
        <begin position="16"/>
        <end position="86"/>
    </location>
</feature>
<accession>A0A5C8Z527</accession>
<keyword evidence="5" id="KW-1185">Reference proteome</keyword>
<dbReference type="Pfam" id="PF26107">
    <property type="entry name" value="BrxR_CTD"/>
    <property type="match status" value="1"/>
</dbReference>
<reference evidence="4 5" key="1">
    <citation type="submission" date="2019-07" db="EMBL/GenBank/DDBJ databases">
        <title>Reinekea sp. strain SSH23 genome sequencing and assembly.</title>
        <authorList>
            <person name="Kim I."/>
        </authorList>
    </citation>
    <scope>NUCLEOTIDE SEQUENCE [LARGE SCALE GENOMIC DNA]</scope>
    <source>
        <strain evidence="4 5">SSH23</strain>
    </source>
</reference>
<dbReference type="InterPro" id="IPR026881">
    <property type="entry name" value="WYL_dom"/>
</dbReference>
<proteinExistence type="predicted"/>
<dbReference type="PIRSF" id="PIRSF015558">
    <property type="entry name" value="Txn_reg_DeoR_prd"/>
    <property type="match status" value="1"/>
</dbReference>
<evidence type="ECO:0000259" key="1">
    <source>
        <dbReference type="Pfam" id="PF13280"/>
    </source>
</evidence>
<evidence type="ECO:0000313" key="5">
    <source>
        <dbReference type="Proteomes" id="UP000321764"/>
    </source>
</evidence>
<feature type="domain" description="DNA-binding transcriptional repressor CapW C-terminal dimerisation" evidence="2">
    <location>
        <begin position="213"/>
        <end position="275"/>
    </location>
</feature>
<sequence>MTENDQPTLKEQSQPQQERLFYLEFRLYFLGHANRSDLQSRFGLKESSASRDIALYKKLVPDNVVYDYGIKSYIPQEHFKPLFSYTATQVLTALSHGFGDDYSGPKYPEIATECPCQTPLPYIPTLAAVTRAIHKQQSVRISYLDENEGEKSMTLVPHALINTGIRWAVRAYDRQSREFNNYVINRIKAVHGPDVAPLVDETRGADDGWNKIEELHLVAHPSLPYKEAVEQEFGMHKGVLKMTCRSALKTDLLAQWNVDLGSVAKADSNNYLLWLKP</sequence>
<protein>
    <submittedName>
        <fullName evidence="4">WYL domain-containing protein</fullName>
    </submittedName>
</protein>
<dbReference type="InterPro" id="IPR059019">
    <property type="entry name" value="WHD_CapW"/>
</dbReference>
<dbReference type="Pfam" id="PF13280">
    <property type="entry name" value="WYL"/>
    <property type="match status" value="1"/>
</dbReference>
<organism evidence="4 5">
    <name type="scientific">Reinekea thalattae</name>
    <dbReference type="NCBI Taxonomy" id="2593301"/>
    <lineage>
        <taxon>Bacteria</taxon>
        <taxon>Pseudomonadati</taxon>
        <taxon>Pseudomonadota</taxon>
        <taxon>Gammaproteobacteria</taxon>
        <taxon>Oceanospirillales</taxon>
        <taxon>Saccharospirillaceae</taxon>
        <taxon>Reinekea</taxon>
    </lineage>
</organism>
<name>A0A5C8Z527_9GAMM</name>
<comment type="caution">
    <text evidence="4">The sequence shown here is derived from an EMBL/GenBank/DDBJ whole genome shotgun (WGS) entry which is preliminary data.</text>
</comment>
<dbReference type="Pfam" id="PF26109">
    <property type="entry name" value="WHD_BrxR"/>
    <property type="match status" value="1"/>
</dbReference>
<evidence type="ECO:0000313" key="4">
    <source>
        <dbReference type="EMBL" id="TXR53132.1"/>
    </source>
</evidence>
<evidence type="ECO:0000259" key="2">
    <source>
        <dbReference type="Pfam" id="PF26107"/>
    </source>
</evidence>
<dbReference type="PROSITE" id="PS52050">
    <property type="entry name" value="WYL"/>
    <property type="match status" value="1"/>
</dbReference>
<dbReference type="AlphaFoldDB" id="A0A5C8Z527"/>
<dbReference type="Proteomes" id="UP000321764">
    <property type="component" value="Unassembled WGS sequence"/>
</dbReference>
<gene>
    <name evidence="4" type="ORF">FME95_00720</name>
</gene>
<dbReference type="RefSeq" id="WP_147712217.1">
    <property type="nucleotide sequence ID" value="NZ_VKAD01000001.1"/>
</dbReference>
<evidence type="ECO:0000259" key="3">
    <source>
        <dbReference type="Pfam" id="PF26109"/>
    </source>
</evidence>
<dbReference type="OrthoDB" id="6400324at2"/>
<dbReference type="EMBL" id="VKAD01000001">
    <property type="protein sequence ID" value="TXR53132.1"/>
    <property type="molecule type" value="Genomic_DNA"/>
</dbReference>